<reference evidence="2" key="1">
    <citation type="submission" date="2014-03" db="EMBL/GenBank/DDBJ databases">
        <authorList>
            <person name="Casaregola S."/>
        </authorList>
    </citation>
    <scope>NUCLEOTIDE SEQUENCE [LARGE SCALE GENOMIC DNA]</scope>
    <source>
        <strain evidence="2">CLIB 918</strain>
    </source>
</reference>
<sequence length="233" mass="25492">MVNINRIIFASAIAAIVNAVPIAEARPIAVANAQPIINDAPRPHGDGYANRNIILVRDTFKSNRINKRESPVNYNVTKRADAAVTPDLSTLLSQSISLFREGLKVIWNFDDSSNDNQIVTLLTKINSHLKQVETSIENYALVAGNGNEIQNLAVKDHTNSFLINLSSFVGALVTQLSQYKNQQQSIALVQELQTRIEGISKASSKLSYAIKLFIYPLTELLSASSEAISSLIS</sequence>
<proteinExistence type="predicted"/>
<evidence type="ECO:0000313" key="3">
    <source>
        <dbReference type="Proteomes" id="UP000242525"/>
    </source>
</evidence>
<feature type="chain" id="PRO_5005325697" evidence="1">
    <location>
        <begin position="26"/>
        <end position="233"/>
    </location>
</feature>
<feature type="signal peptide" evidence="1">
    <location>
        <begin position="1"/>
        <end position="25"/>
    </location>
</feature>
<keyword evidence="3" id="KW-1185">Reference proteome</keyword>
<dbReference type="AlphaFoldDB" id="A0A0J9XBK6"/>
<dbReference type="EMBL" id="CCBN010000007">
    <property type="protein sequence ID" value="CDO54195.1"/>
    <property type="molecule type" value="Genomic_DNA"/>
</dbReference>
<accession>A0A0J9XBK6</accession>
<name>A0A0J9XBK6_GEOCN</name>
<evidence type="ECO:0000313" key="2">
    <source>
        <dbReference type="EMBL" id="CDO54195.1"/>
    </source>
</evidence>
<dbReference type="OrthoDB" id="4103528at2759"/>
<organism evidence="2 3">
    <name type="scientific">Geotrichum candidum</name>
    <name type="common">Oospora lactis</name>
    <name type="synonym">Dipodascus geotrichum</name>
    <dbReference type="NCBI Taxonomy" id="1173061"/>
    <lineage>
        <taxon>Eukaryota</taxon>
        <taxon>Fungi</taxon>
        <taxon>Dikarya</taxon>
        <taxon>Ascomycota</taxon>
        <taxon>Saccharomycotina</taxon>
        <taxon>Dipodascomycetes</taxon>
        <taxon>Dipodascales</taxon>
        <taxon>Dipodascaceae</taxon>
        <taxon>Geotrichum</taxon>
    </lineage>
</organism>
<keyword evidence="1" id="KW-0732">Signal</keyword>
<protein>
    <submittedName>
        <fullName evidence="2">Uncharacterized protein</fullName>
    </submittedName>
</protein>
<dbReference type="Proteomes" id="UP000242525">
    <property type="component" value="Unassembled WGS sequence"/>
</dbReference>
<comment type="caution">
    <text evidence="2">The sequence shown here is derived from an EMBL/GenBank/DDBJ whole genome shotgun (WGS) entry which is preliminary data.</text>
</comment>
<evidence type="ECO:0000256" key="1">
    <source>
        <dbReference type="SAM" id="SignalP"/>
    </source>
</evidence>
<gene>
    <name evidence="2" type="ORF">BN980_GECA07s00648g</name>
</gene>